<evidence type="ECO:0000256" key="5">
    <source>
        <dbReference type="ARBA" id="ARBA00022801"/>
    </source>
</evidence>
<dbReference type="InterPro" id="IPR021109">
    <property type="entry name" value="Peptidase_aspartic_dom_sf"/>
</dbReference>
<evidence type="ECO:0000256" key="2">
    <source>
        <dbReference type="ARBA" id="ARBA00022670"/>
    </source>
</evidence>
<dbReference type="InterPro" id="IPR001461">
    <property type="entry name" value="Aspartic_peptidase_A1"/>
</dbReference>
<sequence>MRFCTVACLLAFARLGFAFIVPRENQKEKYLKVDLEKSWGETFESSTNEGPEHAWKLAKRAENYLWVEYINMNYFYATELQIGTPPQKVAALLDTGSSDLWVPGANVDCNPQKFEINCKKYGSFDKTASTSWSGNGSTFFISYVDTAYATGELGVDVIYLEGTRIEGMSFGVADHANKTIGILGLGMPELELTNFMEPSYQYDNLPSLLKRQGIIARNVYSIFNNLRTERSGTLIFGGIDHKKYTGPLVTLPVLKMRNGKHIDLQTTVNGFGVSDDNDLKHTITASAFPATLDTGTTFMGLEESVLKIFMDAVGASWRGNIGAYVGPCLDDKFVNPTIDFNFGGLMINVPYDVFVVRGVVEGECLYNIFGVGRRASLFGDIILSSLYVVFDLEEKEISIAQAAYNEEEDIEPIITSVPGAVRAPGYDQIYDYSVPVVPGGGDIYECA</sequence>
<keyword evidence="5 8" id="KW-0378">Hydrolase</keyword>
<gene>
    <name evidence="11" type="ORF">AW171_hschr2516</name>
</gene>
<reference evidence="11 12" key="1">
    <citation type="submission" date="2016-01" db="EMBL/GenBank/DDBJ databases">
        <title>Genome sequence of the yeast Holleya sinecauda.</title>
        <authorList>
            <person name="Dietrich F.S."/>
        </authorList>
    </citation>
    <scope>NUCLEOTIDE SEQUENCE [LARGE SCALE GENOMIC DNA]</scope>
    <source>
        <strain evidence="11 12">ATCC 58844</strain>
    </source>
</reference>
<feature type="domain" description="Peptidase A1" evidence="10">
    <location>
        <begin position="76"/>
        <end position="400"/>
    </location>
</feature>
<evidence type="ECO:0000256" key="8">
    <source>
        <dbReference type="RuleBase" id="RU000454"/>
    </source>
</evidence>
<dbReference type="InterPro" id="IPR033876">
    <property type="entry name" value="SAP-like"/>
</dbReference>
<feature type="chain" id="PRO_5007179489" evidence="9">
    <location>
        <begin position="19"/>
        <end position="447"/>
    </location>
</feature>
<dbReference type="GO" id="GO:0071944">
    <property type="term" value="C:cell periphery"/>
    <property type="evidence" value="ECO:0007669"/>
    <property type="project" value="UniProtKB-ARBA"/>
</dbReference>
<dbReference type="GO" id="GO:0006508">
    <property type="term" value="P:proteolysis"/>
    <property type="evidence" value="ECO:0007669"/>
    <property type="project" value="UniProtKB-KW"/>
</dbReference>
<dbReference type="OrthoDB" id="771136at2759"/>
<accession>A0A125RDZ4</accession>
<keyword evidence="7" id="KW-1015">Disulfide bond</keyword>
<dbReference type="InterPro" id="IPR001969">
    <property type="entry name" value="Aspartic_peptidase_AS"/>
</dbReference>
<dbReference type="CDD" id="cd05474">
    <property type="entry name" value="SAP_like"/>
    <property type="match status" value="1"/>
</dbReference>
<protein>
    <submittedName>
        <fullName evidence="11">HBR084Cp</fullName>
    </submittedName>
</protein>
<dbReference type="PRINTS" id="PR00792">
    <property type="entry name" value="PEPSIN"/>
</dbReference>
<organism evidence="11 12">
    <name type="scientific">Eremothecium sinecaudum</name>
    <dbReference type="NCBI Taxonomy" id="45286"/>
    <lineage>
        <taxon>Eukaryota</taxon>
        <taxon>Fungi</taxon>
        <taxon>Dikarya</taxon>
        <taxon>Ascomycota</taxon>
        <taxon>Saccharomycotina</taxon>
        <taxon>Saccharomycetes</taxon>
        <taxon>Saccharomycetales</taxon>
        <taxon>Saccharomycetaceae</taxon>
        <taxon>Eremothecium</taxon>
    </lineage>
</organism>
<evidence type="ECO:0000259" key="10">
    <source>
        <dbReference type="PROSITE" id="PS51767"/>
    </source>
</evidence>
<name>A0A125RDZ4_9SACH</name>
<dbReference type="PROSITE" id="PS00141">
    <property type="entry name" value="ASP_PROTEASE"/>
    <property type="match status" value="1"/>
</dbReference>
<keyword evidence="3 9" id="KW-0732">Signal</keyword>
<evidence type="ECO:0000256" key="9">
    <source>
        <dbReference type="SAM" id="SignalP"/>
    </source>
</evidence>
<dbReference type="Proteomes" id="UP000243052">
    <property type="component" value="Chromosome ii"/>
</dbReference>
<dbReference type="SUPFAM" id="SSF50630">
    <property type="entry name" value="Acid proteases"/>
    <property type="match status" value="1"/>
</dbReference>
<dbReference type="PANTHER" id="PTHR47966">
    <property type="entry name" value="BETA-SITE APP-CLEAVING ENZYME, ISOFORM A-RELATED"/>
    <property type="match status" value="1"/>
</dbReference>
<keyword evidence="2 8" id="KW-0645">Protease</keyword>
<dbReference type="GeneID" id="28722185"/>
<keyword evidence="4 8" id="KW-0064">Aspartyl protease</keyword>
<dbReference type="Gene3D" id="2.40.70.10">
    <property type="entry name" value="Acid Proteases"/>
    <property type="match status" value="2"/>
</dbReference>
<dbReference type="InterPro" id="IPR033121">
    <property type="entry name" value="PEPTIDASE_A1"/>
</dbReference>
<dbReference type="EMBL" id="CP014242">
    <property type="protein sequence ID" value="AMD18985.1"/>
    <property type="molecule type" value="Genomic_DNA"/>
</dbReference>
<evidence type="ECO:0000256" key="4">
    <source>
        <dbReference type="ARBA" id="ARBA00022750"/>
    </source>
</evidence>
<feature type="active site" evidence="6">
    <location>
        <position position="293"/>
    </location>
</feature>
<dbReference type="GO" id="GO:0004190">
    <property type="term" value="F:aspartic-type endopeptidase activity"/>
    <property type="evidence" value="ECO:0007669"/>
    <property type="project" value="UniProtKB-KW"/>
</dbReference>
<evidence type="ECO:0000313" key="11">
    <source>
        <dbReference type="EMBL" id="AMD18985.1"/>
    </source>
</evidence>
<feature type="signal peptide" evidence="9">
    <location>
        <begin position="1"/>
        <end position="18"/>
    </location>
</feature>
<dbReference type="Pfam" id="PF00026">
    <property type="entry name" value="Asp"/>
    <property type="match status" value="1"/>
</dbReference>
<keyword evidence="12" id="KW-1185">Reference proteome</keyword>
<evidence type="ECO:0000256" key="7">
    <source>
        <dbReference type="PIRSR" id="PIRSR601461-2"/>
    </source>
</evidence>
<evidence type="ECO:0000256" key="3">
    <source>
        <dbReference type="ARBA" id="ARBA00022729"/>
    </source>
</evidence>
<proteinExistence type="inferred from homology"/>
<feature type="active site" evidence="6">
    <location>
        <position position="94"/>
    </location>
</feature>
<dbReference type="PANTHER" id="PTHR47966:SF65">
    <property type="entry name" value="ASPARTIC-TYPE ENDOPEPTIDASE"/>
    <property type="match status" value="1"/>
</dbReference>
<dbReference type="FunFam" id="2.40.70.10:FF:000011">
    <property type="entry name" value="Aspartic protease"/>
    <property type="match status" value="1"/>
</dbReference>
<comment type="similarity">
    <text evidence="1 8">Belongs to the peptidase A1 family.</text>
</comment>
<evidence type="ECO:0000313" key="12">
    <source>
        <dbReference type="Proteomes" id="UP000243052"/>
    </source>
</evidence>
<evidence type="ECO:0000256" key="1">
    <source>
        <dbReference type="ARBA" id="ARBA00007447"/>
    </source>
</evidence>
<dbReference type="RefSeq" id="XP_017985981.1">
    <property type="nucleotide sequence ID" value="XM_018130492.1"/>
</dbReference>
<feature type="disulfide bond" evidence="7">
    <location>
        <begin position="328"/>
        <end position="364"/>
    </location>
</feature>
<dbReference type="AlphaFoldDB" id="A0A125RDZ4"/>
<evidence type="ECO:0000256" key="6">
    <source>
        <dbReference type="PIRSR" id="PIRSR601461-1"/>
    </source>
</evidence>
<dbReference type="PROSITE" id="PS51767">
    <property type="entry name" value="PEPTIDASE_A1"/>
    <property type="match status" value="1"/>
</dbReference>